<accession>A0ABQ3T476</accession>
<dbReference type="Proteomes" id="UP000608522">
    <property type="component" value="Unassembled WGS sequence"/>
</dbReference>
<sequence>MADTRTDIRTDIRTVGKDVGVIERLWRYPIKSTGGERLRRVDVDERGLVGDRLFAVRDAEGRFGSGKNTRRFRRMDGLLHLSSRYPRSTPEPGPPELLDPHGNAVADPTAYLRTYLGRDDVELAREQEISHFDQLPLSVLTTATLDWIRREVPGVPVDERRFRPNILVRTPPGTPPFVEDEWIGREATVGDTLRIAFVRSSERCVMTNQAQRDLPHSPLVLRTIARAHDNRLDALARIVTPGTARVGDRVVLA</sequence>
<comment type="caution">
    <text evidence="2">The sequence shown here is derived from an EMBL/GenBank/DDBJ whole genome shotgun (WGS) entry which is preliminary data.</text>
</comment>
<evidence type="ECO:0000313" key="2">
    <source>
        <dbReference type="EMBL" id="GHI75199.1"/>
    </source>
</evidence>
<organism evidence="2 3">
    <name type="scientific">Streptomyces spororaveus</name>
    <dbReference type="NCBI Taxonomy" id="284039"/>
    <lineage>
        <taxon>Bacteria</taxon>
        <taxon>Bacillati</taxon>
        <taxon>Actinomycetota</taxon>
        <taxon>Actinomycetes</taxon>
        <taxon>Kitasatosporales</taxon>
        <taxon>Streptomycetaceae</taxon>
        <taxon>Streptomyces</taxon>
    </lineage>
</organism>
<name>A0ABQ3T476_9ACTN</name>
<evidence type="ECO:0000313" key="3">
    <source>
        <dbReference type="Proteomes" id="UP000608522"/>
    </source>
</evidence>
<gene>
    <name evidence="2" type="ORF">Sspor_07600</name>
</gene>
<dbReference type="EMBL" id="BNED01000005">
    <property type="protein sequence ID" value="GHI75199.1"/>
    <property type="molecule type" value="Genomic_DNA"/>
</dbReference>
<dbReference type="InterPro" id="IPR005302">
    <property type="entry name" value="MoCF_Sase_C"/>
</dbReference>
<protein>
    <submittedName>
        <fullName evidence="2">Molybdenum cofactor sulfurase</fullName>
    </submittedName>
</protein>
<dbReference type="RefSeq" id="WP_237403643.1">
    <property type="nucleotide sequence ID" value="NZ_BAAATO010000051.1"/>
</dbReference>
<dbReference type="Pfam" id="PF03473">
    <property type="entry name" value="MOSC"/>
    <property type="match status" value="1"/>
</dbReference>
<reference evidence="3" key="1">
    <citation type="submission" date="2023-07" db="EMBL/GenBank/DDBJ databases">
        <title>Whole genome shotgun sequence of Streptomyces spororaveus NBRC 15456.</title>
        <authorList>
            <person name="Komaki H."/>
            <person name="Tamura T."/>
        </authorList>
    </citation>
    <scope>NUCLEOTIDE SEQUENCE [LARGE SCALE GENOMIC DNA]</scope>
    <source>
        <strain evidence="3">NBRC 15456</strain>
    </source>
</reference>
<feature type="domain" description="MOSC" evidence="1">
    <location>
        <begin position="104"/>
        <end position="253"/>
    </location>
</feature>
<dbReference type="InterPro" id="IPR011037">
    <property type="entry name" value="Pyrv_Knase-like_insert_dom_sf"/>
</dbReference>
<proteinExistence type="predicted"/>
<keyword evidence="3" id="KW-1185">Reference proteome</keyword>
<dbReference type="InterPro" id="IPR005303">
    <property type="entry name" value="MOCOS_middle"/>
</dbReference>
<dbReference type="SUPFAM" id="SSF50800">
    <property type="entry name" value="PK beta-barrel domain-like"/>
    <property type="match status" value="1"/>
</dbReference>
<dbReference type="PROSITE" id="PS51340">
    <property type="entry name" value="MOSC"/>
    <property type="match status" value="1"/>
</dbReference>
<dbReference type="Pfam" id="PF03476">
    <property type="entry name" value="MOSC_N"/>
    <property type="match status" value="1"/>
</dbReference>
<evidence type="ECO:0000259" key="1">
    <source>
        <dbReference type="PROSITE" id="PS51340"/>
    </source>
</evidence>